<protein>
    <recommendedName>
        <fullName evidence="3">histidine kinase</fullName>
        <ecNumber evidence="3">2.7.13.3</ecNumber>
    </recommendedName>
</protein>
<dbReference type="OrthoDB" id="9796330at2"/>
<dbReference type="CDD" id="cd00082">
    <property type="entry name" value="HisKA"/>
    <property type="match status" value="1"/>
</dbReference>
<dbReference type="InterPro" id="IPR036890">
    <property type="entry name" value="HATPase_C_sf"/>
</dbReference>
<dbReference type="Gene3D" id="1.10.287.130">
    <property type="match status" value="1"/>
</dbReference>
<evidence type="ECO:0000259" key="14">
    <source>
        <dbReference type="PROSITE" id="PS50109"/>
    </source>
</evidence>
<evidence type="ECO:0000256" key="12">
    <source>
        <dbReference type="ARBA" id="ARBA00023136"/>
    </source>
</evidence>
<evidence type="ECO:0000313" key="17">
    <source>
        <dbReference type="Proteomes" id="UP000248806"/>
    </source>
</evidence>
<evidence type="ECO:0000256" key="7">
    <source>
        <dbReference type="ARBA" id="ARBA00022741"/>
    </source>
</evidence>
<comment type="caution">
    <text evidence="16">The sequence shown here is derived from an EMBL/GenBank/DDBJ whole genome shotgun (WGS) entry which is preliminary data.</text>
</comment>
<dbReference type="InterPro" id="IPR013767">
    <property type="entry name" value="PAS_fold"/>
</dbReference>
<evidence type="ECO:0000256" key="2">
    <source>
        <dbReference type="ARBA" id="ARBA00004141"/>
    </source>
</evidence>
<dbReference type="SMART" id="SM00387">
    <property type="entry name" value="HATPase_c"/>
    <property type="match status" value="1"/>
</dbReference>
<keyword evidence="6 13" id="KW-0812">Transmembrane</keyword>
<dbReference type="InterPro" id="IPR035965">
    <property type="entry name" value="PAS-like_dom_sf"/>
</dbReference>
<dbReference type="GO" id="GO:0030295">
    <property type="term" value="F:protein kinase activator activity"/>
    <property type="evidence" value="ECO:0007669"/>
    <property type="project" value="TreeGrafter"/>
</dbReference>
<evidence type="ECO:0000259" key="15">
    <source>
        <dbReference type="PROSITE" id="PS50112"/>
    </source>
</evidence>
<accession>A0A326U1U3</accession>
<comment type="subcellular location">
    <subcellularLocation>
        <location evidence="2">Membrane</location>
        <topology evidence="2">Multi-pass membrane protein</topology>
    </subcellularLocation>
</comment>
<dbReference type="InterPro" id="IPR003661">
    <property type="entry name" value="HisK_dim/P_dom"/>
</dbReference>
<dbReference type="Gene3D" id="3.30.565.10">
    <property type="entry name" value="Histidine kinase-like ATPase, C-terminal domain"/>
    <property type="match status" value="1"/>
</dbReference>
<dbReference type="EMBL" id="QKUF01000023">
    <property type="protein sequence ID" value="PZW24066.1"/>
    <property type="molecule type" value="Genomic_DNA"/>
</dbReference>
<dbReference type="GO" id="GO:0006355">
    <property type="term" value="P:regulation of DNA-templated transcription"/>
    <property type="evidence" value="ECO:0007669"/>
    <property type="project" value="InterPro"/>
</dbReference>
<evidence type="ECO:0000256" key="4">
    <source>
        <dbReference type="ARBA" id="ARBA00022553"/>
    </source>
</evidence>
<evidence type="ECO:0000256" key="1">
    <source>
        <dbReference type="ARBA" id="ARBA00000085"/>
    </source>
</evidence>
<feature type="domain" description="Histidine kinase" evidence="14">
    <location>
        <begin position="372"/>
        <end position="594"/>
    </location>
</feature>
<keyword evidence="8" id="KW-0418">Kinase</keyword>
<dbReference type="Gene3D" id="3.30.450.20">
    <property type="entry name" value="PAS domain"/>
    <property type="match status" value="1"/>
</dbReference>
<dbReference type="GO" id="GO:0000155">
    <property type="term" value="F:phosphorelay sensor kinase activity"/>
    <property type="evidence" value="ECO:0007669"/>
    <property type="project" value="InterPro"/>
</dbReference>
<dbReference type="PANTHER" id="PTHR42878:SF7">
    <property type="entry name" value="SENSOR HISTIDINE KINASE GLRK"/>
    <property type="match status" value="1"/>
</dbReference>
<keyword evidence="4" id="KW-0597">Phosphoprotein</keyword>
<dbReference type="PROSITE" id="PS50112">
    <property type="entry name" value="PAS"/>
    <property type="match status" value="1"/>
</dbReference>
<comment type="catalytic activity">
    <reaction evidence="1">
        <text>ATP + protein L-histidine = ADP + protein N-phospho-L-histidine.</text>
        <dbReference type="EC" id="2.7.13.3"/>
    </reaction>
</comment>
<dbReference type="InterPro" id="IPR036097">
    <property type="entry name" value="HisK_dim/P_sf"/>
</dbReference>
<keyword evidence="11" id="KW-0902">Two-component regulatory system</keyword>
<evidence type="ECO:0000256" key="10">
    <source>
        <dbReference type="ARBA" id="ARBA00022989"/>
    </source>
</evidence>
<sequence>MLHILERRINLQLLIFYSLFVLPLLLGGIEIYFFLRDTLEKDALQTDRLLARLVALEVEATDAKTRRSPQAMTDRLLVLRRRLAEDGDISIWLLDKGGRPIASVDGQAAPHLDTYSSAPVAGTSWMVFVQRPTASAHTVIISFQNSLFIALVMLIVGASCFWFVAYGWVIGPLTRLAKAVSLIRPDQTTRVTDGPLLEKERGRVDEIGQLISALSTMEDEIHTLFRQSDQESQARLHTLEAIMSSLEDSVLLEDPDGQIVYANRSFYRLVGLPAGSTTTGLTERLYAMLEDPRSYTEALQRAEERSGPQRFDFRVRGFYNRVGQFVQRSRQLRMRLFYVYDLAGQLIGRGKILHDVTQQNDAEQIKRNLLAIISHELRTPLTTMKGYATSLLETDVEMDEALKLEFLQGIVTEGDHMAEIITSLLDMSQLEAGTLKLSPSFGSLEALLDEVLDNPRYQRVELQLEPGLPWLYVDQKRIEVVLHNLLENALRYAGEQARVEIRAHAQAEEQDGRPAGLYLSVIDDGHGIPLEQRERIFESFYQIDSGHRRSSKGVGLGLALCRGIVEAHGGAIWAADRADGKPGATFHIYFPPRLLRPRPVNVED</sequence>
<dbReference type="GO" id="GO:0005524">
    <property type="term" value="F:ATP binding"/>
    <property type="evidence" value="ECO:0007669"/>
    <property type="project" value="UniProtKB-KW"/>
</dbReference>
<dbReference type="Proteomes" id="UP000248806">
    <property type="component" value="Unassembled WGS sequence"/>
</dbReference>
<feature type="transmembrane region" description="Helical" evidence="13">
    <location>
        <begin position="147"/>
        <end position="169"/>
    </location>
</feature>
<dbReference type="GO" id="GO:0016020">
    <property type="term" value="C:membrane"/>
    <property type="evidence" value="ECO:0007669"/>
    <property type="project" value="UniProtKB-SubCell"/>
</dbReference>
<organism evidence="16 17">
    <name type="scientific">Thermosporothrix hazakensis</name>
    <dbReference type="NCBI Taxonomy" id="644383"/>
    <lineage>
        <taxon>Bacteria</taxon>
        <taxon>Bacillati</taxon>
        <taxon>Chloroflexota</taxon>
        <taxon>Ktedonobacteria</taxon>
        <taxon>Ktedonobacterales</taxon>
        <taxon>Thermosporotrichaceae</taxon>
        <taxon>Thermosporothrix</taxon>
    </lineage>
</organism>
<dbReference type="InterPro" id="IPR000014">
    <property type="entry name" value="PAS"/>
</dbReference>
<evidence type="ECO:0000256" key="6">
    <source>
        <dbReference type="ARBA" id="ARBA00022692"/>
    </source>
</evidence>
<dbReference type="SUPFAM" id="SSF47384">
    <property type="entry name" value="Homodimeric domain of signal transducing histidine kinase"/>
    <property type="match status" value="1"/>
</dbReference>
<evidence type="ECO:0000256" key="5">
    <source>
        <dbReference type="ARBA" id="ARBA00022679"/>
    </source>
</evidence>
<evidence type="ECO:0000313" key="16">
    <source>
        <dbReference type="EMBL" id="PZW24066.1"/>
    </source>
</evidence>
<dbReference type="Pfam" id="PF00989">
    <property type="entry name" value="PAS"/>
    <property type="match status" value="1"/>
</dbReference>
<dbReference type="Gene3D" id="6.10.340.10">
    <property type="match status" value="1"/>
</dbReference>
<dbReference type="PROSITE" id="PS50109">
    <property type="entry name" value="HIS_KIN"/>
    <property type="match status" value="1"/>
</dbReference>
<name>A0A326U1U3_THEHA</name>
<dbReference type="SUPFAM" id="SSF55874">
    <property type="entry name" value="ATPase domain of HSP90 chaperone/DNA topoisomerase II/histidine kinase"/>
    <property type="match status" value="1"/>
</dbReference>
<dbReference type="InterPro" id="IPR050351">
    <property type="entry name" value="BphY/WalK/GraS-like"/>
</dbReference>
<keyword evidence="7" id="KW-0547">Nucleotide-binding</keyword>
<evidence type="ECO:0000256" key="11">
    <source>
        <dbReference type="ARBA" id="ARBA00023012"/>
    </source>
</evidence>
<evidence type="ECO:0000256" key="9">
    <source>
        <dbReference type="ARBA" id="ARBA00022840"/>
    </source>
</evidence>
<keyword evidence="9" id="KW-0067">ATP-binding</keyword>
<evidence type="ECO:0000256" key="8">
    <source>
        <dbReference type="ARBA" id="ARBA00022777"/>
    </source>
</evidence>
<keyword evidence="12 13" id="KW-0472">Membrane</keyword>
<dbReference type="SUPFAM" id="SSF55785">
    <property type="entry name" value="PYP-like sensor domain (PAS domain)"/>
    <property type="match status" value="1"/>
</dbReference>
<dbReference type="GO" id="GO:0000156">
    <property type="term" value="F:phosphorelay response regulator activity"/>
    <property type="evidence" value="ECO:0007669"/>
    <property type="project" value="TreeGrafter"/>
</dbReference>
<keyword evidence="10 13" id="KW-1133">Transmembrane helix</keyword>
<dbReference type="SMART" id="SM00388">
    <property type="entry name" value="HisKA"/>
    <property type="match status" value="1"/>
</dbReference>
<dbReference type="CDD" id="cd00075">
    <property type="entry name" value="HATPase"/>
    <property type="match status" value="1"/>
</dbReference>
<dbReference type="InterPro" id="IPR003594">
    <property type="entry name" value="HATPase_dom"/>
</dbReference>
<dbReference type="Pfam" id="PF02518">
    <property type="entry name" value="HATPase_c"/>
    <property type="match status" value="1"/>
</dbReference>
<dbReference type="AlphaFoldDB" id="A0A326U1U3"/>
<reference evidence="16 17" key="1">
    <citation type="submission" date="2018-06" db="EMBL/GenBank/DDBJ databases">
        <title>Genomic Encyclopedia of Archaeal and Bacterial Type Strains, Phase II (KMG-II): from individual species to whole genera.</title>
        <authorList>
            <person name="Goeker M."/>
        </authorList>
    </citation>
    <scope>NUCLEOTIDE SEQUENCE [LARGE SCALE GENOMIC DNA]</scope>
    <source>
        <strain evidence="16 17">ATCC BAA-1881</strain>
    </source>
</reference>
<dbReference type="PANTHER" id="PTHR42878">
    <property type="entry name" value="TWO-COMPONENT HISTIDINE KINASE"/>
    <property type="match status" value="1"/>
</dbReference>
<gene>
    <name evidence="16" type="ORF">EI42_04757</name>
</gene>
<keyword evidence="5" id="KW-0808">Transferase</keyword>
<evidence type="ECO:0000256" key="13">
    <source>
        <dbReference type="SAM" id="Phobius"/>
    </source>
</evidence>
<dbReference type="InterPro" id="IPR004358">
    <property type="entry name" value="Sig_transdc_His_kin-like_C"/>
</dbReference>
<dbReference type="GO" id="GO:0007234">
    <property type="term" value="P:osmosensory signaling via phosphorelay pathway"/>
    <property type="evidence" value="ECO:0007669"/>
    <property type="project" value="TreeGrafter"/>
</dbReference>
<feature type="transmembrane region" description="Helical" evidence="13">
    <location>
        <begin position="14"/>
        <end position="35"/>
    </location>
</feature>
<evidence type="ECO:0000256" key="3">
    <source>
        <dbReference type="ARBA" id="ARBA00012438"/>
    </source>
</evidence>
<dbReference type="PRINTS" id="PR00344">
    <property type="entry name" value="BCTRLSENSOR"/>
</dbReference>
<keyword evidence="17" id="KW-1185">Reference proteome</keyword>
<dbReference type="RefSeq" id="WP_111325062.1">
    <property type="nucleotide sequence ID" value="NZ_BIFX01000002.1"/>
</dbReference>
<dbReference type="EC" id="2.7.13.3" evidence="3"/>
<dbReference type="InterPro" id="IPR005467">
    <property type="entry name" value="His_kinase_dom"/>
</dbReference>
<dbReference type="Pfam" id="PF00512">
    <property type="entry name" value="HisKA"/>
    <property type="match status" value="1"/>
</dbReference>
<feature type="domain" description="PAS" evidence="15">
    <location>
        <begin position="235"/>
        <end position="272"/>
    </location>
</feature>
<proteinExistence type="predicted"/>